<gene>
    <name evidence="2" type="ORF">M422DRAFT_263831</name>
</gene>
<protein>
    <submittedName>
        <fullName evidence="2">Uncharacterized protein</fullName>
    </submittedName>
</protein>
<name>A0A0C9VA23_SPHS4</name>
<feature type="transmembrane region" description="Helical" evidence="1">
    <location>
        <begin position="6"/>
        <end position="29"/>
    </location>
</feature>
<dbReference type="Proteomes" id="UP000054279">
    <property type="component" value="Unassembled WGS sequence"/>
</dbReference>
<reference evidence="2 3" key="1">
    <citation type="submission" date="2014-06" db="EMBL/GenBank/DDBJ databases">
        <title>Evolutionary Origins and Diversification of the Mycorrhizal Mutualists.</title>
        <authorList>
            <consortium name="DOE Joint Genome Institute"/>
            <consortium name="Mycorrhizal Genomics Consortium"/>
            <person name="Kohler A."/>
            <person name="Kuo A."/>
            <person name="Nagy L.G."/>
            <person name="Floudas D."/>
            <person name="Copeland A."/>
            <person name="Barry K.W."/>
            <person name="Cichocki N."/>
            <person name="Veneault-Fourrey C."/>
            <person name="LaButti K."/>
            <person name="Lindquist E.A."/>
            <person name="Lipzen A."/>
            <person name="Lundell T."/>
            <person name="Morin E."/>
            <person name="Murat C."/>
            <person name="Riley R."/>
            <person name="Ohm R."/>
            <person name="Sun H."/>
            <person name="Tunlid A."/>
            <person name="Henrissat B."/>
            <person name="Grigoriev I.V."/>
            <person name="Hibbett D.S."/>
            <person name="Martin F."/>
        </authorList>
    </citation>
    <scope>NUCLEOTIDE SEQUENCE [LARGE SCALE GENOMIC DNA]</scope>
    <source>
        <strain evidence="2 3">SS14</strain>
    </source>
</reference>
<accession>A0A0C9VA23</accession>
<dbReference type="HOGENOM" id="CLU_1687806_0_0_1"/>
<feature type="transmembrane region" description="Helical" evidence="1">
    <location>
        <begin position="64"/>
        <end position="91"/>
    </location>
</feature>
<evidence type="ECO:0000256" key="1">
    <source>
        <dbReference type="SAM" id="Phobius"/>
    </source>
</evidence>
<dbReference type="EMBL" id="KN837203">
    <property type="protein sequence ID" value="KIJ34181.1"/>
    <property type="molecule type" value="Genomic_DNA"/>
</dbReference>
<keyword evidence="1" id="KW-0812">Transmembrane</keyword>
<keyword evidence="1" id="KW-1133">Transmembrane helix</keyword>
<keyword evidence="3" id="KW-1185">Reference proteome</keyword>
<dbReference type="AlphaFoldDB" id="A0A0C9VA23"/>
<keyword evidence="1" id="KW-0472">Membrane</keyword>
<evidence type="ECO:0000313" key="3">
    <source>
        <dbReference type="Proteomes" id="UP000054279"/>
    </source>
</evidence>
<evidence type="ECO:0000313" key="2">
    <source>
        <dbReference type="EMBL" id="KIJ34181.1"/>
    </source>
</evidence>
<sequence>MNCIVARLFLFPLSYVISIVALGWMNVAFPVHDVHPHLHVQRMEEGIMTLRLAQEREIAAHARILCYAFLELLFLTIQLCILQILVIAVAACVTQDFKLACILEGTPHRPRVEEPHSAVFPLIMGGDSLNFFGSHYLISDIRSASVQYCLLLSSWT</sequence>
<organism evidence="2 3">
    <name type="scientific">Sphaerobolus stellatus (strain SS14)</name>
    <dbReference type="NCBI Taxonomy" id="990650"/>
    <lineage>
        <taxon>Eukaryota</taxon>
        <taxon>Fungi</taxon>
        <taxon>Dikarya</taxon>
        <taxon>Basidiomycota</taxon>
        <taxon>Agaricomycotina</taxon>
        <taxon>Agaricomycetes</taxon>
        <taxon>Phallomycetidae</taxon>
        <taxon>Geastrales</taxon>
        <taxon>Sphaerobolaceae</taxon>
        <taxon>Sphaerobolus</taxon>
    </lineage>
</organism>
<proteinExistence type="predicted"/>